<dbReference type="RefSeq" id="WP_331243134.1">
    <property type="nucleotide sequence ID" value="NZ_JAQSGJ010000002.1"/>
</dbReference>
<sequence length="53" mass="5648">MGSAVQPHGGLPPMWLGVFETAQQAQTAVTAFQPILPELADHWHGSTPDITLP</sequence>
<evidence type="ECO:0000313" key="2">
    <source>
        <dbReference type="Proteomes" id="UP001330016"/>
    </source>
</evidence>
<keyword evidence="2" id="KW-1185">Reference proteome</keyword>
<name>A0ABU7SW74_9LACO</name>
<dbReference type="Proteomes" id="UP001330016">
    <property type="component" value="Unassembled WGS sequence"/>
</dbReference>
<proteinExistence type="predicted"/>
<organism evidence="1 2">
    <name type="scientific">Schleiferilactobacillus harbinensis</name>
    <dbReference type="NCBI Taxonomy" id="304207"/>
    <lineage>
        <taxon>Bacteria</taxon>
        <taxon>Bacillati</taxon>
        <taxon>Bacillota</taxon>
        <taxon>Bacilli</taxon>
        <taxon>Lactobacillales</taxon>
        <taxon>Lactobacillaceae</taxon>
        <taxon>Schleiferilactobacillus</taxon>
    </lineage>
</organism>
<gene>
    <name evidence="1" type="ORF">PS435_01830</name>
</gene>
<comment type="caution">
    <text evidence="1">The sequence shown here is derived from an EMBL/GenBank/DDBJ whole genome shotgun (WGS) entry which is preliminary data.</text>
</comment>
<accession>A0ABU7SW74</accession>
<protein>
    <submittedName>
        <fullName evidence="1">Uncharacterized protein</fullName>
    </submittedName>
</protein>
<dbReference type="EMBL" id="JAQSGK010000002">
    <property type="protein sequence ID" value="MEE6714586.1"/>
    <property type="molecule type" value="Genomic_DNA"/>
</dbReference>
<evidence type="ECO:0000313" key="1">
    <source>
        <dbReference type="EMBL" id="MEE6714586.1"/>
    </source>
</evidence>
<reference evidence="1 2" key="1">
    <citation type="submission" date="2023-02" db="EMBL/GenBank/DDBJ databases">
        <title>The predominant lactic acid bacteria and yeasts involved in the spontaneous fermentation of millet during the production of the traditional porridge Hausa koko in Ghana.</title>
        <authorList>
            <person name="Atter A."/>
            <person name="Diaz M."/>
        </authorList>
    </citation>
    <scope>NUCLEOTIDE SEQUENCE [LARGE SCALE GENOMIC DNA]</scope>
    <source>
        <strain evidence="1 2">FI11640</strain>
    </source>
</reference>